<feature type="transmembrane region" description="Helical" evidence="11">
    <location>
        <begin position="76"/>
        <end position="103"/>
    </location>
</feature>
<keyword evidence="7 11" id="KW-1133">Transmembrane helix</keyword>
<keyword evidence="11" id="KW-1003">Cell membrane</keyword>
<evidence type="ECO:0000256" key="2">
    <source>
        <dbReference type="ARBA" id="ARBA00006810"/>
    </source>
</evidence>
<dbReference type="HAMAP" id="MF_01393">
    <property type="entry name" value="ATP_synth_a_bact"/>
    <property type="match status" value="1"/>
</dbReference>
<keyword evidence="4 11" id="KW-0138">CF(0)</keyword>
<comment type="similarity">
    <text evidence="2 11 12">Belongs to the ATPase A chain family.</text>
</comment>
<dbReference type="PROSITE" id="PS00449">
    <property type="entry name" value="ATPASE_A"/>
    <property type="match status" value="1"/>
</dbReference>
<keyword evidence="3 11" id="KW-0813">Transport</keyword>
<dbReference type="PRINTS" id="PR00123">
    <property type="entry name" value="ATPASEA"/>
</dbReference>
<evidence type="ECO:0000256" key="9">
    <source>
        <dbReference type="ARBA" id="ARBA00023136"/>
    </source>
</evidence>
<feature type="transmembrane region" description="Helical" evidence="11">
    <location>
        <begin position="210"/>
        <end position="230"/>
    </location>
</feature>
<organism evidence="13 14">
    <name type="scientific">Bombilactobacillus thymidiniphilus</name>
    <dbReference type="NCBI Taxonomy" id="2923363"/>
    <lineage>
        <taxon>Bacteria</taxon>
        <taxon>Bacillati</taxon>
        <taxon>Bacillota</taxon>
        <taxon>Bacilli</taxon>
        <taxon>Lactobacillales</taxon>
        <taxon>Lactobacillaceae</taxon>
        <taxon>Bombilactobacillus</taxon>
    </lineage>
</organism>
<dbReference type="RefSeq" id="WP_249513032.1">
    <property type="nucleotide sequence ID" value="NZ_CP093365.1"/>
</dbReference>
<evidence type="ECO:0000256" key="3">
    <source>
        <dbReference type="ARBA" id="ARBA00022448"/>
    </source>
</evidence>
<name>A0ABY4PEW9_9LACO</name>
<dbReference type="SUPFAM" id="SSF81336">
    <property type="entry name" value="F1F0 ATP synthase subunit A"/>
    <property type="match status" value="1"/>
</dbReference>
<dbReference type="PANTHER" id="PTHR42823:SF3">
    <property type="entry name" value="ATP SYNTHASE SUBUNIT A, CHLOROPLASTIC"/>
    <property type="match status" value="1"/>
</dbReference>
<accession>A0ABY4PEW9</accession>
<sequence>MNESYQYISFYGLTFNVANCLSTIITVLIVFGLFFFLSRKISLRPGKAQNLLEWIVDFTNGIVKNAIPEKREASPIMLYVFVMFAFIFVSNQLGLILQVAIGGKTFVKSPTADPIVAMSLGLIALVLSHYYGVQKLGLKGYLGTYIKPVGFLFPINLLEEFTNFLTLSLRLYGNIFAGEVLLSLIMQVAASHGWLTFVGAMPLSIIWQGFSVFIGAIQAYVFVTLSSVYISHKIESE</sequence>
<evidence type="ECO:0000256" key="6">
    <source>
        <dbReference type="ARBA" id="ARBA00022781"/>
    </source>
</evidence>
<keyword evidence="9 11" id="KW-0472">Membrane</keyword>
<dbReference type="NCBIfam" id="NF004479">
    <property type="entry name" value="PRK05815.1-4"/>
    <property type="match status" value="1"/>
</dbReference>
<dbReference type="CDD" id="cd00310">
    <property type="entry name" value="ATP-synt_Fo_a_6"/>
    <property type="match status" value="1"/>
</dbReference>
<proteinExistence type="inferred from homology"/>
<reference evidence="13 14" key="1">
    <citation type="journal article" date="2022" name="Int. J. Syst. Evol. Microbiol.">
        <title>Apilactobacillus apisilvae sp. nov., Nicolia spurrieriana gen. nov. sp. nov., Bombilactobacillus folatiphilus sp. nov. and Bombilactobacillus thymidiniphilus sp. nov., four new lactic acid bacterial isolates from stingless bees Tetragonula carbonaria and Austroplebeia australis.</title>
        <authorList>
            <person name="Oliphant S.A."/>
            <person name="Watson-Haigh N.S."/>
            <person name="Sumby K.M."/>
            <person name="Gardner J."/>
            <person name="Groom S."/>
            <person name="Jiranek V."/>
        </authorList>
    </citation>
    <scope>NUCLEOTIDE SEQUENCE [LARGE SCALE GENOMIC DNA]</scope>
    <source>
        <strain evidence="13 14">SG4_A1</strain>
    </source>
</reference>
<keyword evidence="5 11" id="KW-0812">Transmembrane</keyword>
<evidence type="ECO:0000256" key="8">
    <source>
        <dbReference type="ARBA" id="ARBA00023065"/>
    </source>
</evidence>
<keyword evidence="10 11" id="KW-0066">ATP synthesis</keyword>
<dbReference type="InterPro" id="IPR035908">
    <property type="entry name" value="F0_ATP_A_sf"/>
</dbReference>
<feature type="transmembrane region" description="Helical" evidence="11">
    <location>
        <begin position="171"/>
        <end position="190"/>
    </location>
</feature>
<evidence type="ECO:0000313" key="14">
    <source>
        <dbReference type="Proteomes" id="UP000831947"/>
    </source>
</evidence>
<evidence type="ECO:0000313" key="13">
    <source>
        <dbReference type="EMBL" id="UQS83847.1"/>
    </source>
</evidence>
<protein>
    <recommendedName>
        <fullName evidence="11 12">ATP synthase subunit a</fullName>
    </recommendedName>
    <alternativeName>
        <fullName evidence="11">ATP synthase F0 sector subunit a</fullName>
    </alternativeName>
    <alternativeName>
        <fullName evidence="11">F-ATPase subunit 6</fullName>
    </alternativeName>
</protein>
<evidence type="ECO:0000256" key="1">
    <source>
        <dbReference type="ARBA" id="ARBA00004141"/>
    </source>
</evidence>
<comment type="subcellular location">
    <subcellularLocation>
        <location evidence="11 12">Cell membrane</location>
        <topology evidence="11 12">Multi-pass membrane protein</topology>
    </subcellularLocation>
    <subcellularLocation>
        <location evidence="1">Membrane</location>
        <topology evidence="1">Multi-pass membrane protein</topology>
    </subcellularLocation>
</comment>
<gene>
    <name evidence="11 13" type="primary">atpB</name>
    <name evidence="13" type="ORF">MOO47_01190</name>
</gene>
<dbReference type="InterPro" id="IPR000568">
    <property type="entry name" value="ATP_synth_F0_asu"/>
</dbReference>
<comment type="function">
    <text evidence="11 12">Key component of the proton channel; it plays a direct role in the translocation of protons across the membrane.</text>
</comment>
<evidence type="ECO:0000256" key="11">
    <source>
        <dbReference type="HAMAP-Rule" id="MF_01393"/>
    </source>
</evidence>
<dbReference type="InterPro" id="IPR045082">
    <property type="entry name" value="ATP_syn_F0_a_bact/chloroplast"/>
</dbReference>
<feature type="transmembrane region" description="Helical" evidence="11">
    <location>
        <begin position="12"/>
        <end position="37"/>
    </location>
</feature>
<evidence type="ECO:0000256" key="10">
    <source>
        <dbReference type="ARBA" id="ARBA00023310"/>
    </source>
</evidence>
<evidence type="ECO:0000256" key="12">
    <source>
        <dbReference type="RuleBase" id="RU000483"/>
    </source>
</evidence>
<evidence type="ECO:0000256" key="4">
    <source>
        <dbReference type="ARBA" id="ARBA00022547"/>
    </source>
</evidence>
<feature type="transmembrane region" description="Helical" evidence="11">
    <location>
        <begin position="115"/>
        <end position="133"/>
    </location>
</feature>
<evidence type="ECO:0000256" key="7">
    <source>
        <dbReference type="ARBA" id="ARBA00022989"/>
    </source>
</evidence>
<dbReference type="Proteomes" id="UP000831947">
    <property type="component" value="Chromosome"/>
</dbReference>
<keyword evidence="8 11" id="KW-0406">Ion transport</keyword>
<dbReference type="EMBL" id="CP093365">
    <property type="protein sequence ID" value="UQS83847.1"/>
    <property type="molecule type" value="Genomic_DNA"/>
</dbReference>
<dbReference type="Gene3D" id="1.20.120.220">
    <property type="entry name" value="ATP synthase, F0 complex, subunit A"/>
    <property type="match status" value="1"/>
</dbReference>
<dbReference type="NCBIfam" id="TIGR01131">
    <property type="entry name" value="ATP_synt_6_or_A"/>
    <property type="match status" value="1"/>
</dbReference>
<keyword evidence="6 11" id="KW-0375">Hydrogen ion transport</keyword>
<dbReference type="PANTHER" id="PTHR42823">
    <property type="entry name" value="ATP SYNTHASE SUBUNIT A, CHLOROPLASTIC"/>
    <property type="match status" value="1"/>
</dbReference>
<evidence type="ECO:0000256" key="5">
    <source>
        <dbReference type="ARBA" id="ARBA00022692"/>
    </source>
</evidence>
<dbReference type="InterPro" id="IPR023011">
    <property type="entry name" value="ATP_synth_F0_asu_AS"/>
</dbReference>
<dbReference type="Pfam" id="PF00119">
    <property type="entry name" value="ATP-synt_A"/>
    <property type="match status" value="1"/>
</dbReference>
<keyword evidence="14" id="KW-1185">Reference proteome</keyword>